<dbReference type="SUPFAM" id="SSF158682">
    <property type="entry name" value="TerB-like"/>
    <property type="match status" value="1"/>
</dbReference>
<dbReference type="Proteomes" id="UP000553963">
    <property type="component" value="Unassembled WGS sequence"/>
</dbReference>
<evidence type="ECO:0000313" key="1">
    <source>
        <dbReference type="EMBL" id="MBB3930043.1"/>
    </source>
</evidence>
<gene>
    <name evidence="1" type="ORF">GGR25_001082</name>
</gene>
<name>A0A840ALB0_9HYPH</name>
<evidence type="ECO:0000313" key="2">
    <source>
        <dbReference type="Proteomes" id="UP000553963"/>
    </source>
</evidence>
<dbReference type="EMBL" id="JACIDS010000002">
    <property type="protein sequence ID" value="MBB3930043.1"/>
    <property type="molecule type" value="Genomic_DNA"/>
</dbReference>
<dbReference type="AlphaFoldDB" id="A0A840ALB0"/>
<dbReference type="Pfam" id="PF04391">
    <property type="entry name" value="DUF533"/>
    <property type="match status" value="1"/>
</dbReference>
<dbReference type="InterPro" id="IPR007486">
    <property type="entry name" value="YebE"/>
</dbReference>
<dbReference type="RefSeq" id="WP_183397740.1">
    <property type="nucleotide sequence ID" value="NZ_JACIDS010000002.1"/>
</dbReference>
<proteinExistence type="predicted"/>
<sequence length="280" mass="27241">MIDSKKLLDQFLGAGASSSGSGQTGSLGGLGDMLNNALGGAGGAGGAGGLGGIGDVLNNALGGLTGGGQSGSAGGLGGIAGQVTDFAKNNPGLSTVIAGGLASVLMGGKGPKLKADALTLGGLAAIGTLAYKAYQQYKVNNPSAPEANLPTPSAPPVTAPGTDDTLARSIIIAMIAAAKADGTVDEAEKQKIVGKLAEGGLTQEEQAFLAAEFAAPLDFNKVVALARGPEEAIQIYAASLLAITPDNPAERAYLDMLSARLGIDAALKASIEQAVASAAA</sequence>
<organism evidence="1 2">
    <name type="scientific">Kaistia hirudinis</name>
    <dbReference type="NCBI Taxonomy" id="1293440"/>
    <lineage>
        <taxon>Bacteria</taxon>
        <taxon>Pseudomonadati</taxon>
        <taxon>Pseudomonadota</taxon>
        <taxon>Alphaproteobacteria</taxon>
        <taxon>Hyphomicrobiales</taxon>
        <taxon>Kaistiaceae</taxon>
        <taxon>Kaistia</taxon>
    </lineage>
</organism>
<accession>A0A840ALB0</accession>
<dbReference type="InterPro" id="IPR029024">
    <property type="entry name" value="TerB-like"/>
</dbReference>
<keyword evidence="2" id="KW-1185">Reference proteome</keyword>
<protein>
    <submittedName>
        <fullName evidence="1">Uncharacterized membrane protein YebE (DUF533 family)</fullName>
    </submittedName>
</protein>
<dbReference type="CDD" id="cd07178">
    <property type="entry name" value="terB_like_YebE"/>
    <property type="match status" value="1"/>
</dbReference>
<dbReference type="Gene3D" id="1.10.3680.10">
    <property type="entry name" value="TerB-like"/>
    <property type="match status" value="1"/>
</dbReference>
<comment type="caution">
    <text evidence="1">The sequence shown here is derived from an EMBL/GenBank/DDBJ whole genome shotgun (WGS) entry which is preliminary data.</text>
</comment>
<reference evidence="1 2" key="1">
    <citation type="submission" date="2020-08" db="EMBL/GenBank/DDBJ databases">
        <title>Genomic Encyclopedia of Type Strains, Phase IV (KMG-IV): sequencing the most valuable type-strain genomes for metagenomic binning, comparative biology and taxonomic classification.</title>
        <authorList>
            <person name="Goeker M."/>
        </authorList>
    </citation>
    <scope>NUCLEOTIDE SEQUENCE [LARGE SCALE GENOMIC DNA]</scope>
    <source>
        <strain evidence="1 2">DSM 25966</strain>
    </source>
</reference>